<accession>H6R9S4</accession>
<protein>
    <submittedName>
        <fullName evidence="2">Uncharacterized protein</fullName>
    </submittedName>
</protein>
<sequence length="73" mass="7101">MDRGALEGDSPVVSALTMDGVDPSEAEASSDPLTVTATTPTPTATTAIAAAPKARSFPGPPPGELLPGGDPNG</sequence>
<keyword evidence="3" id="KW-1185">Reference proteome</keyword>
<evidence type="ECO:0000256" key="1">
    <source>
        <dbReference type="SAM" id="MobiDB-lite"/>
    </source>
</evidence>
<name>H6R9S4_NOCCG</name>
<dbReference type="Proteomes" id="UP000008190">
    <property type="component" value="Chromosome"/>
</dbReference>
<feature type="compositionally biased region" description="Low complexity" evidence="1">
    <location>
        <begin position="36"/>
        <end position="54"/>
    </location>
</feature>
<dbReference type="AlphaFoldDB" id="H6R9S4"/>
<proteinExistence type="predicted"/>
<feature type="region of interest" description="Disordered" evidence="1">
    <location>
        <begin position="1"/>
        <end position="73"/>
    </location>
</feature>
<dbReference type="HOGENOM" id="CLU_2701040_0_0_11"/>
<reference evidence="2 3" key="1">
    <citation type="journal article" date="2012" name="J. Bacteriol.">
        <title>Genome sequence of the human- and animal-pathogenic strain Nocardia cyriacigeorgica GUH-2.</title>
        <authorList>
            <person name="Zoropogui A."/>
            <person name="Pujic P."/>
            <person name="Normand P."/>
            <person name="Barbe V."/>
            <person name="Beaman B."/>
            <person name="Beaman L."/>
            <person name="Boiron P."/>
            <person name="Colinon C."/>
            <person name="Deredjian A."/>
            <person name="Graindorge A."/>
            <person name="Mangenot S."/>
            <person name="Nazaret S."/>
            <person name="Neto M."/>
            <person name="Petit S."/>
            <person name="Roche D."/>
            <person name="Vallenet D."/>
            <person name="Rodriguez-Nava V."/>
            <person name="Richard Y."/>
            <person name="Cournoyer B."/>
            <person name="Blaha D."/>
        </authorList>
    </citation>
    <scope>NUCLEOTIDE SEQUENCE [LARGE SCALE GENOMIC DNA]</scope>
    <source>
        <strain evidence="2 3">GUH-2</strain>
    </source>
</reference>
<evidence type="ECO:0000313" key="3">
    <source>
        <dbReference type="Proteomes" id="UP000008190"/>
    </source>
</evidence>
<gene>
    <name evidence="2" type="ordered locus">NOCYR_0311</name>
</gene>
<dbReference type="KEGG" id="ncy:NOCYR_0311"/>
<evidence type="ECO:0000313" key="2">
    <source>
        <dbReference type="EMBL" id="CCF61132.1"/>
    </source>
</evidence>
<organism evidence="2 3">
    <name type="scientific">Nocardia cyriacigeorgica (strain GUH-2)</name>
    <dbReference type="NCBI Taxonomy" id="1127134"/>
    <lineage>
        <taxon>Bacteria</taxon>
        <taxon>Bacillati</taxon>
        <taxon>Actinomycetota</taxon>
        <taxon>Actinomycetes</taxon>
        <taxon>Mycobacteriales</taxon>
        <taxon>Nocardiaceae</taxon>
        <taxon>Nocardia</taxon>
    </lineage>
</organism>
<dbReference type="EMBL" id="FO082843">
    <property type="protein sequence ID" value="CCF61132.1"/>
    <property type="molecule type" value="Genomic_DNA"/>
</dbReference>